<dbReference type="EMBL" id="CP019434">
    <property type="protein sequence ID" value="APZ42868.1"/>
    <property type="molecule type" value="Genomic_DNA"/>
</dbReference>
<dbReference type="GO" id="GO:0005737">
    <property type="term" value="C:cytoplasm"/>
    <property type="evidence" value="ECO:0007669"/>
    <property type="project" value="UniProtKB-SubCell"/>
</dbReference>
<dbReference type="GO" id="GO:0042274">
    <property type="term" value="P:ribosomal small subunit biogenesis"/>
    <property type="evidence" value="ECO:0007669"/>
    <property type="project" value="UniProtKB-UniRule"/>
</dbReference>
<dbReference type="AlphaFoldDB" id="A0A1P8UG87"/>
<dbReference type="InterPro" id="IPR027417">
    <property type="entry name" value="P-loop_NTPase"/>
</dbReference>
<feature type="binding site" evidence="3">
    <location>
        <position position="268"/>
    </location>
    <ligand>
        <name>Zn(2+)</name>
        <dbReference type="ChEBI" id="CHEBI:29105"/>
    </ligand>
</feature>
<keyword evidence="7" id="KW-1185">Reference proteome</keyword>
<dbReference type="InterPro" id="IPR004881">
    <property type="entry name" value="Ribosome_biogen_GTPase_RsgA"/>
</dbReference>
<dbReference type="Gene3D" id="1.10.40.50">
    <property type="entry name" value="Probable gtpase engc, domain 3"/>
    <property type="match status" value="1"/>
</dbReference>
<gene>
    <name evidence="3" type="primary">rsgA</name>
    <name evidence="6" type="ORF">BW247_06980</name>
</gene>
<sequence>MSDLARVVTRFGAELILRTADGALLRAVSRRNLAKGEPPHLRAPVCGDRVRYTAGDGAKAIATALEPRRNVLVRPDHRGRPTAGAANIDQVLIVIAAQPTPDWGMLDRYLTAIAALPAAPLLVLNKCDLPETASNPLLRATQSLYTGLGYPLLCVSALHGAGIDALRERLQGQTSLLVGQSGVGKSSLIRALDPALSVRVGELSAISGEGRHTTTVAHLYALASGGDLIDSPGVRDFAPYQPSADDLAAGFPEIAARARECRFHDCRHLAEPDCAVKDAVDAGRLAPTRLRSYHALARNCV</sequence>
<feature type="binding site" evidence="3">
    <location>
        <begin position="125"/>
        <end position="128"/>
    </location>
    <ligand>
        <name>GTP</name>
        <dbReference type="ChEBI" id="CHEBI:37565"/>
    </ligand>
</feature>
<dbReference type="STRING" id="1765967.BW247_06980"/>
<feature type="binding site" evidence="3">
    <location>
        <position position="261"/>
    </location>
    <ligand>
        <name>Zn(2+)</name>
        <dbReference type="ChEBI" id="CHEBI:29105"/>
    </ligand>
</feature>
<keyword evidence="3" id="KW-0963">Cytoplasm</keyword>
<dbReference type="EC" id="3.6.1.-" evidence="3"/>
<feature type="domain" description="EngC GTPase" evidence="4">
    <location>
        <begin position="86"/>
        <end position="235"/>
    </location>
</feature>
<dbReference type="GO" id="GO:0046872">
    <property type="term" value="F:metal ion binding"/>
    <property type="evidence" value="ECO:0007669"/>
    <property type="project" value="UniProtKB-KW"/>
</dbReference>
<dbReference type="CDD" id="cd01854">
    <property type="entry name" value="YjeQ_EngC"/>
    <property type="match status" value="1"/>
</dbReference>
<dbReference type="Pfam" id="PF03193">
    <property type="entry name" value="RsgA_GTPase"/>
    <property type="match status" value="1"/>
</dbReference>
<feature type="binding site" evidence="3">
    <location>
        <position position="266"/>
    </location>
    <ligand>
        <name>Zn(2+)</name>
        <dbReference type="ChEBI" id="CHEBI:29105"/>
    </ligand>
</feature>
<dbReference type="SUPFAM" id="SSF52540">
    <property type="entry name" value="P-loop containing nucleoside triphosphate hydrolases"/>
    <property type="match status" value="1"/>
</dbReference>
<dbReference type="RefSeq" id="WP_076836516.1">
    <property type="nucleotide sequence ID" value="NZ_CP019434.1"/>
</dbReference>
<protein>
    <recommendedName>
        <fullName evidence="3">Small ribosomal subunit biogenesis GTPase RsgA</fullName>
        <ecNumber evidence="3">3.6.1.-</ecNumber>
    </recommendedName>
</protein>
<dbReference type="InterPro" id="IPR012340">
    <property type="entry name" value="NA-bd_OB-fold"/>
</dbReference>
<keyword evidence="3" id="KW-0378">Hydrolase</keyword>
<evidence type="ECO:0000313" key="6">
    <source>
        <dbReference type="EMBL" id="APZ42868.1"/>
    </source>
</evidence>
<comment type="cofactor">
    <cofactor evidence="3">
        <name>Zn(2+)</name>
        <dbReference type="ChEBI" id="CHEBI:29105"/>
    </cofactor>
    <text evidence="3">Binds 1 zinc ion per subunit.</text>
</comment>
<evidence type="ECO:0000313" key="7">
    <source>
        <dbReference type="Proteomes" id="UP000243807"/>
    </source>
</evidence>
<dbReference type="Gene3D" id="3.40.50.300">
    <property type="entry name" value="P-loop containing nucleotide triphosphate hydrolases"/>
    <property type="match status" value="1"/>
</dbReference>
<accession>A0A1P8UG87</accession>
<dbReference type="InterPro" id="IPR010914">
    <property type="entry name" value="RsgA_GTPase_dom"/>
</dbReference>
<comment type="function">
    <text evidence="3">One of several proteins that assist in the late maturation steps of the functional core of the 30S ribosomal subunit. Helps release RbfA from mature subunits. May play a role in the assembly of ribosomal proteins into the subunit. Circularly permuted GTPase that catalyzes slow GTP hydrolysis, GTPase activity is stimulated by the 30S ribosomal subunit.</text>
</comment>
<keyword evidence="3" id="KW-0694">RNA-binding</keyword>
<feature type="binding site" evidence="3">
    <location>
        <begin position="179"/>
        <end position="187"/>
    </location>
    <ligand>
        <name>GTP</name>
        <dbReference type="ChEBI" id="CHEBI:37565"/>
    </ligand>
</feature>
<evidence type="ECO:0000256" key="1">
    <source>
        <dbReference type="ARBA" id="ARBA00022741"/>
    </source>
</evidence>
<dbReference type="PROSITE" id="PS50936">
    <property type="entry name" value="ENGC_GTPASE"/>
    <property type="match status" value="1"/>
</dbReference>
<comment type="subcellular location">
    <subcellularLocation>
        <location evidence="3">Cytoplasm</location>
    </subcellularLocation>
</comment>
<comment type="similarity">
    <text evidence="3">Belongs to the TRAFAC class YlqF/YawG GTPase family. RsgA subfamily.</text>
</comment>
<dbReference type="GO" id="GO:0003924">
    <property type="term" value="F:GTPase activity"/>
    <property type="evidence" value="ECO:0007669"/>
    <property type="project" value="UniProtKB-UniRule"/>
</dbReference>
<keyword evidence="1 3" id="KW-0547">Nucleotide-binding</keyword>
<keyword evidence="2 3" id="KW-0342">GTP-binding</keyword>
<dbReference type="InterPro" id="IPR030378">
    <property type="entry name" value="G_CP_dom"/>
</dbReference>
<feature type="binding site" evidence="3">
    <location>
        <position position="274"/>
    </location>
    <ligand>
        <name>Zn(2+)</name>
        <dbReference type="ChEBI" id="CHEBI:29105"/>
    </ligand>
</feature>
<dbReference type="PROSITE" id="PS51721">
    <property type="entry name" value="G_CP"/>
    <property type="match status" value="1"/>
</dbReference>
<reference evidence="6 7" key="1">
    <citation type="submission" date="2017-01" db="EMBL/GenBank/DDBJ databases">
        <title>Draft sequence of Acidihalobacter ferrooxidans strain DSM 14175 (strain V8).</title>
        <authorList>
            <person name="Khaleque H.N."/>
            <person name="Ramsay J.P."/>
            <person name="Murphy R.J.T."/>
            <person name="Kaksonen A.H."/>
            <person name="Boxall N.J."/>
            <person name="Watkin E.L.J."/>
        </authorList>
    </citation>
    <scope>NUCLEOTIDE SEQUENCE [LARGE SCALE GENOMIC DNA]</scope>
    <source>
        <strain evidence="6 7">V8</strain>
    </source>
</reference>
<dbReference type="GO" id="GO:0019843">
    <property type="term" value="F:rRNA binding"/>
    <property type="evidence" value="ECO:0007669"/>
    <property type="project" value="UniProtKB-KW"/>
</dbReference>
<organism evidence="6 7">
    <name type="scientific">Acidihalobacter ferrooxydans</name>
    <dbReference type="NCBI Taxonomy" id="1765967"/>
    <lineage>
        <taxon>Bacteria</taxon>
        <taxon>Pseudomonadati</taxon>
        <taxon>Pseudomonadota</taxon>
        <taxon>Gammaproteobacteria</taxon>
        <taxon>Chromatiales</taxon>
        <taxon>Ectothiorhodospiraceae</taxon>
        <taxon>Acidihalobacter</taxon>
    </lineage>
</organism>
<dbReference type="PANTHER" id="PTHR32120:SF11">
    <property type="entry name" value="SMALL RIBOSOMAL SUBUNIT BIOGENESIS GTPASE RSGA 1, MITOCHONDRIAL-RELATED"/>
    <property type="match status" value="1"/>
</dbReference>
<keyword evidence="3" id="KW-0690">Ribosome biogenesis</keyword>
<keyword evidence="3" id="KW-0699">rRNA-binding</keyword>
<proteinExistence type="inferred from homology"/>
<comment type="subunit">
    <text evidence="3">Monomer. Associates with 30S ribosomal subunit, binds 16S rRNA.</text>
</comment>
<evidence type="ECO:0000256" key="3">
    <source>
        <dbReference type="HAMAP-Rule" id="MF_01820"/>
    </source>
</evidence>
<dbReference type="PANTHER" id="PTHR32120">
    <property type="entry name" value="SMALL RIBOSOMAL SUBUNIT BIOGENESIS GTPASE RSGA"/>
    <property type="match status" value="1"/>
</dbReference>
<dbReference type="GO" id="GO:0005525">
    <property type="term" value="F:GTP binding"/>
    <property type="evidence" value="ECO:0007669"/>
    <property type="project" value="UniProtKB-UniRule"/>
</dbReference>
<dbReference type="Proteomes" id="UP000243807">
    <property type="component" value="Chromosome"/>
</dbReference>
<evidence type="ECO:0000259" key="5">
    <source>
        <dbReference type="PROSITE" id="PS51721"/>
    </source>
</evidence>
<dbReference type="HAMAP" id="MF_01820">
    <property type="entry name" value="GTPase_RsgA"/>
    <property type="match status" value="1"/>
</dbReference>
<evidence type="ECO:0000256" key="2">
    <source>
        <dbReference type="ARBA" id="ARBA00023134"/>
    </source>
</evidence>
<evidence type="ECO:0000259" key="4">
    <source>
        <dbReference type="PROSITE" id="PS50936"/>
    </source>
</evidence>
<keyword evidence="3" id="KW-0479">Metal-binding</keyword>
<dbReference type="NCBIfam" id="TIGR00157">
    <property type="entry name" value="ribosome small subunit-dependent GTPase A"/>
    <property type="match status" value="1"/>
</dbReference>
<dbReference type="Gene3D" id="2.40.50.140">
    <property type="entry name" value="Nucleic acid-binding proteins"/>
    <property type="match status" value="1"/>
</dbReference>
<name>A0A1P8UG87_9GAMM</name>
<keyword evidence="3" id="KW-0862">Zinc</keyword>
<feature type="domain" description="CP-type G" evidence="5">
    <location>
        <begin position="69"/>
        <end position="237"/>
    </location>
</feature>
<dbReference type="KEGG" id="afy:BW247_06980"/>